<organism evidence="1 2">
    <name type="scientific">Dyella ginsengisoli</name>
    <dbReference type="NCBI Taxonomy" id="363848"/>
    <lineage>
        <taxon>Bacteria</taxon>
        <taxon>Pseudomonadati</taxon>
        <taxon>Pseudomonadota</taxon>
        <taxon>Gammaproteobacteria</taxon>
        <taxon>Lysobacterales</taxon>
        <taxon>Rhodanobacteraceae</taxon>
        <taxon>Dyella</taxon>
    </lineage>
</organism>
<dbReference type="EMBL" id="JADIKM010000002">
    <property type="protein sequence ID" value="MFK2903867.1"/>
    <property type="molecule type" value="Genomic_DNA"/>
</dbReference>
<protein>
    <submittedName>
        <fullName evidence="1">Uncharacterized protein</fullName>
    </submittedName>
</protein>
<keyword evidence="2" id="KW-1185">Reference proteome</keyword>
<evidence type="ECO:0000313" key="2">
    <source>
        <dbReference type="Proteomes" id="UP001620460"/>
    </source>
</evidence>
<name>A0ABW8JRY1_9GAMM</name>
<dbReference type="Proteomes" id="UP001620460">
    <property type="component" value="Unassembled WGS sequence"/>
</dbReference>
<proteinExistence type="predicted"/>
<reference evidence="1 2" key="1">
    <citation type="submission" date="2020-10" db="EMBL/GenBank/DDBJ databases">
        <title>Phylogeny of dyella-like bacteria.</title>
        <authorList>
            <person name="Fu J."/>
        </authorList>
    </citation>
    <scope>NUCLEOTIDE SEQUENCE [LARGE SCALE GENOMIC DNA]</scope>
    <source>
        <strain evidence="1 2">Gsoil3046</strain>
    </source>
</reference>
<gene>
    <name evidence="1" type="ORF">ISP17_07820</name>
</gene>
<dbReference type="RefSeq" id="WP_404631801.1">
    <property type="nucleotide sequence ID" value="NZ_JADIKM010000002.1"/>
</dbReference>
<comment type="caution">
    <text evidence="1">The sequence shown here is derived from an EMBL/GenBank/DDBJ whole genome shotgun (WGS) entry which is preliminary data.</text>
</comment>
<sequence>MKALERRLLATLPEANTRNQGATVTPIIKFFLVVAFLLSAGTQWLDSSIDPYAALPGSWGWEGTDDCTVSPQKIRFSPGRTQMVLSLTPADEHGTREPRREVTYQVLRDLPNGLRLALDGEKRLDPSGKPVTWDLMLLGNDQFCWHRGDWPGTGCTKSMDRCLKQ</sequence>
<evidence type="ECO:0000313" key="1">
    <source>
        <dbReference type="EMBL" id="MFK2903867.1"/>
    </source>
</evidence>
<accession>A0ABW8JRY1</accession>